<dbReference type="InterPro" id="IPR002104">
    <property type="entry name" value="Integrase_catalytic"/>
</dbReference>
<dbReference type="PROSITE" id="PS51898">
    <property type="entry name" value="TYR_RECOMBINASE"/>
    <property type="match status" value="1"/>
</dbReference>
<dbReference type="Pfam" id="PF00589">
    <property type="entry name" value="Phage_integrase"/>
    <property type="match status" value="1"/>
</dbReference>
<proteinExistence type="predicted"/>
<dbReference type="InterPro" id="IPR013762">
    <property type="entry name" value="Integrase-like_cat_sf"/>
</dbReference>
<dbReference type="RefSeq" id="WP_275612534.1">
    <property type="nucleotide sequence ID" value="NZ_JARJOW010000003.1"/>
</dbReference>
<sequence>MTAKTKTSEHLEEHELNKLLKYLFQNEQWTYYLFVRLGVSTALRYSDLSKITWSMVLHQDRFIIKEKKTGKVREIPIQPELSEKINMVYEKMDRPSQSDYLIPLHIRTINKQIKLHAKRAGLKKVHLSSHSLRKTFGREVYRRNGESESSLVKLSLLFNHSSTAITRVYLSITKEEVQNLYQMQDLFVY</sequence>
<gene>
    <name evidence="3" type="ORF">PQG43_05495</name>
</gene>
<dbReference type="SUPFAM" id="SSF56349">
    <property type="entry name" value="DNA breaking-rejoining enzymes"/>
    <property type="match status" value="1"/>
</dbReference>
<dbReference type="Gene3D" id="1.10.443.10">
    <property type="entry name" value="Intergrase catalytic core"/>
    <property type="match status" value="1"/>
</dbReference>
<dbReference type="EMBL" id="JARJOW010000003">
    <property type="protein sequence ID" value="MDF5690308.1"/>
    <property type="molecule type" value="Genomic_DNA"/>
</dbReference>
<evidence type="ECO:0000256" key="1">
    <source>
        <dbReference type="ARBA" id="ARBA00023172"/>
    </source>
</evidence>
<organism evidence="3 4">
    <name type="scientific">Aquirufa aurantiipilula</name>
    <dbReference type="NCBI Taxonomy" id="2696561"/>
    <lineage>
        <taxon>Bacteria</taxon>
        <taxon>Pseudomonadati</taxon>
        <taxon>Bacteroidota</taxon>
        <taxon>Cytophagia</taxon>
        <taxon>Cytophagales</taxon>
        <taxon>Flectobacillaceae</taxon>
        <taxon>Aquirufa</taxon>
    </lineage>
</organism>
<name>A0ABT6BIM2_9BACT</name>
<keyword evidence="1" id="KW-0233">DNA recombination</keyword>
<dbReference type="PANTHER" id="PTHR30349">
    <property type="entry name" value="PHAGE INTEGRASE-RELATED"/>
    <property type="match status" value="1"/>
</dbReference>
<evidence type="ECO:0000313" key="3">
    <source>
        <dbReference type="EMBL" id="MDF5690308.1"/>
    </source>
</evidence>
<comment type="caution">
    <text evidence="3">The sequence shown here is derived from an EMBL/GenBank/DDBJ whole genome shotgun (WGS) entry which is preliminary data.</text>
</comment>
<dbReference type="InterPro" id="IPR011010">
    <property type="entry name" value="DNA_brk_join_enz"/>
</dbReference>
<dbReference type="PANTHER" id="PTHR30349:SF82">
    <property type="entry name" value="INTEGRASE_RECOMBINASE YOEC-RELATED"/>
    <property type="match status" value="1"/>
</dbReference>
<protein>
    <submittedName>
        <fullName evidence="3">Tyrosine-type recombinase/integrase</fullName>
    </submittedName>
</protein>
<dbReference type="InterPro" id="IPR050090">
    <property type="entry name" value="Tyrosine_recombinase_XerCD"/>
</dbReference>
<dbReference type="Proteomes" id="UP001321344">
    <property type="component" value="Unassembled WGS sequence"/>
</dbReference>
<evidence type="ECO:0000313" key="4">
    <source>
        <dbReference type="Proteomes" id="UP001321344"/>
    </source>
</evidence>
<reference evidence="3 4" key="1">
    <citation type="submission" date="2023-03" db="EMBL/GenBank/DDBJ databases">
        <title>Genome sequencing of Aquirufa.</title>
        <authorList>
            <person name="Pitt A."/>
            <person name="Hahn M.W."/>
        </authorList>
    </citation>
    <scope>NUCLEOTIDE SEQUENCE [LARGE SCALE GENOMIC DNA]</scope>
    <source>
        <strain evidence="3 4">WAEICH-18A</strain>
    </source>
</reference>
<evidence type="ECO:0000259" key="2">
    <source>
        <dbReference type="PROSITE" id="PS51898"/>
    </source>
</evidence>
<accession>A0ABT6BIM2</accession>
<feature type="domain" description="Tyr recombinase" evidence="2">
    <location>
        <begin position="6"/>
        <end position="182"/>
    </location>
</feature>
<keyword evidence="4" id="KW-1185">Reference proteome</keyword>